<keyword evidence="2" id="KW-0547">Nucleotide-binding</keyword>
<dbReference type="Pfam" id="PF00406">
    <property type="entry name" value="ADK"/>
    <property type="match status" value="1"/>
</dbReference>
<gene>
    <name evidence="4" type="ORF">TVAG_029090</name>
</gene>
<evidence type="ECO:0008006" key="6">
    <source>
        <dbReference type="Google" id="ProtNLM"/>
    </source>
</evidence>
<reference evidence="4" key="2">
    <citation type="journal article" date="2007" name="Science">
        <title>Draft genome sequence of the sexually transmitted pathogen Trichomonas vaginalis.</title>
        <authorList>
            <person name="Carlton J.M."/>
            <person name="Hirt R.P."/>
            <person name="Silva J.C."/>
            <person name="Delcher A.L."/>
            <person name="Schatz M."/>
            <person name="Zhao Q."/>
            <person name="Wortman J.R."/>
            <person name="Bidwell S.L."/>
            <person name="Alsmark U.C.M."/>
            <person name="Besteiro S."/>
            <person name="Sicheritz-Ponten T."/>
            <person name="Noel C.J."/>
            <person name="Dacks J.B."/>
            <person name="Foster P.G."/>
            <person name="Simillion C."/>
            <person name="Van de Peer Y."/>
            <person name="Miranda-Saavedra D."/>
            <person name="Barton G.J."/>
            <person name="Westrop G.D."/>
            <person name="Mueller S."/>
            <person name="Dessi D."/>
            <person name="Fiori P.L."/>
            <person name="Ren Q."/>
            <person name="Paulsen I."/>
            <person name="Zhang H."/>
            <person name="Bastida-Corcuera F.D."/>
            <person name="Simoes-Barbosa A."/>
            <person name="Brown M.T."/>
            <person name="Hayes R.D."/>
            <person name="Mukherjee M."/>
            <person name="Okumura C.Y."/>
            <person name="Schneider R."/>
            <person name="Smith A.J."/>
            <person name="Vanacova S."/>
            <person name="Villalvazo M."/>
            <person name="Haas B.J."/>
            <person name="Pertea M."/>
            <person name="Feldblyum T.V."/>
            <person name="Utterback T.R."/>
            <person name="Shu C.L."/>
            <person name="Osoegawa K."/>
            <person name="de Jong P.J."/>
            <person name="Hrdy I."/>
            <person name="Horvathova L."/>
            <person name="Zubacova Z."/>
            <person name="Dolezal P."/>
            <person name="Malik S.B."/>
            <person name="Logsdon J.M. Jr."/>
            <person name="Henze K."/>
            <person name="Gupta A."/>
            <person name="Wang C.C."/>
            <person name="Dunne R.L."/>
            <person name="Upcroft J.A."/>
            <person name="Upcroft P."/>
            <person name="White O."/>
            <person name="Salzberg S.L."/>
            <person name="Tang P."/>
            <person name="Chiu C.-H."/>
            <person name="Lee Y.-S."/>
            <person name="Embley T.M."/>
            <person name="Coombs G.H."/>
            <person name="Mottram J.C."/>
            <person name="Tachezy J."/>
            <person name="Fraser-Liggett C.M."/>
            <person name="Johnson P.J."/>
        </authorList>
    </citation>
    <scope>NUCLEOTIDE SEQUENCE [LARGE SCALE GENOMIC DNA]</scope>
    <source>
        <strain evidence="4">G3</strain>
    </source>
</reference>
<evidence type="ECO:0000313" key="5">
    <source>
        <dbReference type="Proteomes" id="UP000001542"/>
    </source>
</evidence>
<dbReference type="EMBL" id="DS113617">
    <property type="protein sequence ID" value="EAY00005.1"/>
    <property type="molecule type" value="Genomic_DNA"/>
</dbReference>
<dbReference type="PANTHER" id="PTHR23359">
    <property type="entry name" value="NUCLEOTIDE KINASE"/>
    <property type="match status" value="1"/>
</dbReference>
<evidence type="ECO:0000313" key="4">
    <source>
        <dbReference type="EMBL" id="EAY00005.1"/>
    </source>
</evidence>
<proteinExistence type="predicted"/>
<protein>
    <recommendedName>
        <fullName evidence="6">Adenylate kinase</fullName>
    </recommendedName>
</protein>
<accession>A2F501</accession>
<sequence>MKPQYFLLLSSPGAEKVQFAHQLCSKEQYEYISVVNLMLVASAKAMIPNSQMDEETRTIYLDLFQMVQHRQEIPGNMMAWLINQKISEDPSKTYIIDGFPHTSDELDDLFAIDAHCKGAIYLQLRDSEIKEKLLQEKVLNNNQKINDAYISKYITNFHASFDPILSQFRVTGKLITLDPRKSIDELVSLADEEITRINEEADSEYEEDVE</sequence>
<dbReference type="Proteomes" id="UP000001542">
    <property type="component" value="Unassembled WGS sequence"/>
</dbReference>
<organism evidence="4 5">
    <name type="scientific">Trichomonas vaginalis (strain ATCC PRA-98 / G3)</name>
    <dbReference type="NCBI Taxonomy" id="412133"/>
    <lineage>
        <taxon>Eukaryota</taxon>
        <taxon>Metamonada</taxon>
        <taxon>Parabasalia</taxon>
        <taxon>Trichomonadida</taxon>
        <taxon>Trichomonadidae</taxon>
        <taxon>Trichomonas</taxon>
    </lineage>
</organism>
<evidence type="ECO:0000256" key="2">
    <source>
        <dbReference type="ARBA" id="ARBA00022741"/>
    </source>
</evidence>
<dbReference type="STRING" id="5722.A2F501"/>
<dbReference type="SUPFAM" id="SSF52540">
    <property type="entry name" value="P-loop containing nucleoside triphosphate hydrolases"/>
    <property type="match status" value="1"/>
</dbReference>
<evidence type="ECO:0000256" key="1">
    <source>
        <dbReference type="ARBA" id="ARBA00022679"/>
    </source>
</evidence>
<dbReference type="KEGG" id="tva:4757824"/>
<keyword evidence="5" id="KW-1185">Reference proteome</keyword>
<dbReference type="InterPro" id="IPR000850">
    <property type="entry name" value="Adenylat/UMP-CMP_kin"/>
</dbReference>
<keyword evidence="1" id="KW-0808">Transferase</keyword>
<dbReference type="VEuPathDB" id="TrichDB:TVAGG3_0594550"/>
<dbReference type="AlphaFoldDB" id="A2F501"/>
<dbReference type="SMR" id="A2F501"/>
<dbReference type="RefSeq" id="XP_001312934.1">
    <property type="nucleotide sequence ID" value="XM_001312933.1"/>
</dbReference>
<dbReference type="InParanoid" id="A2F501"/>
<dbReference type="GO" id="GO:0005737">
    <property type="term" value="C:cytoplasm"/>
    <property type="evidence" value="ECO:0000318"/>
    <property type="project" value="GO_Central"/>
</dbReference>
<dbReference type="GO" id="GO:0004017">
    <property type="term" value="F:AMP kinase activity"/>
    <property type="evidence" value="ECO:0000318"/>
    <property type="project" value="GO_Central"/>
</dbReference>
<dbReference type="GO" id="GO:0005524">
    <property type="term" value="F:ATP binding"/>
    <property type="evidence" value="ECO:0007669"/>
    <property type="project" value="InterPro"/>
</dbReference>
<name>A2F501_TRIV3</name>
<dbReference type="InterPro" id="IPR027417">
    <property type="entry name" value="P-loop_NTPase"/>
</dbReference>
<keyword evidence="3" id="KW-0418">Kinase</keyword>
<dbReference type="Gene3D" id="3.40.50.300">
    <property type="entry name" value="P-loop containing nucleotide triphosphate hydrolases"/>
    <property type="match status" value="1"/>
</dbReference>
<dbReference type="VEuPathDB" id="TrichDB:TVAG_029090"/>
<evidence type="ECO:0000256" key="3">
    <source>
        <dbReference type="ARBA" id="ARBA00022777"/>
    </source>
</evidence>
<reference evidence="4" key="1">
    <citation type="submission" date="2006-10" db="EMBL/GenBank/DDBJ databases">
        <authorList>
            <person name="Amadeo P."/>
            <person name="Zhao Q."/>
            <person name="Wortman J."/>
            <person name="Fraser-Liggett C."/>
            <person name="Carlton J."/>
        </authorList>
    </citation>
    <scope>NUCLEOTIDE SEQUENCE</scope>
    <source>
        <strain evidence="4">G3</strain>
    </source>
</reference>